<comment type="caution">
    <text evidence="2">The sequence shown here is derived from an EMBL/GenBank/DDBJ whole genome shotgun (WGS) entry which is preliminary data.</text>
</comment>
<protein>
    <recommendedName>
        <fullName evidence="1">ATPase AAA-type core domain-containing protein</fullName>
    </recommendedName>
</protein>
<dbReference type="InterPro" id="IPR003959">
    <property type="entry name" value="ATPase_AAA_core"/>
</dbReference>
<dbReference type="Gene3D" id="3.40.50.300">
    <property type="entry name" value="P-loop containing nucleotide triphosphate hydrolases"/>
    <property type="match status" value="1"/>
</dbReference>
<evidence type="ECO:0000259" key="1">
    <source>
        <dbReference type="Pfam" id="PF13304"/>
    </source>
</evidence>
<dbReference type="PANTHER" id="PTHR43581:SF2">
    <property type="entry name" value="EXCINUCLEASE ATPASE SUBUNIT"/>
    <property type="match status" value="1"/>
</dbReference>
<accession>A0ABP7GT04</accession>
<dbReference type="EMBL" id="BAABDU010000004">
    <property type="protein sequence ID" value="GAA3773126.1"/>
    <property type="molecule type" value="Genomic_DNA"/>
</dbReference>
<dbReference type="InterPro" id="IPR051396">
    <property type="entry name" value="Bact_Antivir_Def_Nuclease"/>
</dbReference>
<proteinExistence type="predicted"/>
<dbReference type="Pfam" id="PF13304">
    <property type="entry name" value="AAA_21"/>
    <property type="match status" value="1"/>
</dbReference>
<name>A0ABP7GT04_9FLAO</name>
<sequence length="238" mass="27594">MYCGLKKAGGGWLSEEELVDRFYTSTEKITIKKEIENWKILLETFIPKETVSVMFSRGFMGHEFLPEQFPQVYSRVSSGQNILLFIVTEIIAQIRYNSLILYDEPETHLHPNAISELMNMIFELVQRYDSFCILATHSPIIIQELQSRNIYVIERDGSYAGTRRLEKEPFGENLTVITDEIFGNREVPRHYLKLLRSLVTAGHSFEQIVSLIEHDDVPLSLSARLFIKSLLADRNEKF</sequence>
<dbReference type="Proteomes" id="UP001500748">
    <property type="component" value="Unassembled WGS sequence"/>
</dbReference>
<organism evidence="2 3">
    <name type="scientific">Flavobacterium ginsengiterrae</name>
    <dbReference type="NCBI Taxonomy" id="871695"/>
    <lineage>
        <taxon>Bacteria</taxon>
        <taxon>Pseudomonadati</taxon>
        <taxon>Bacteroidota</taxon>
        <taxon>Flavobacteriia</taxon>
        <taxon>Flavobacteriales</taxon>
        <taxon>Flavobacteriaceae</taxon>
        <taxon>Flavobacterium</taxon>
    </lineage>
</organism>
<dbReference type="InterPro" id="IPR027417">
    <property type="entry name" value="P-loop_NTPase"/>
</dbReference>
<dbReference type="PANTHER" id="PTHR43581">
    <property type="entry name" value="ATP/GTP PHOSPHATASE"/>
    <property type="match status" value="1"/>
</dbReference>
<feature type="domain" description="ATPase AAA-type core" evidence="1">
    <location>
        <begin position="59"/>
        <end position="142"/>
    </location>
</feature>
<evidence type="ECO:0000313" key="3">
    <source>
        <dbReference type="Proteomes" id="UP001500748"/>
    </source>
</evidence>
<gene>
    <name evidence="2" type="ORF">GCM10022423_29480</name>
</gene>
<dbReference type="SUPFAM" id="SSF52540">
    <property type="entry name" value="P-loop containing nucleoside triphosphate hydrolases"/>
    <property type="match status" value="1"/>
</dbReference>
<keyword evidence="3" id="KW-1185">Reference proteome</keyword>
<evidence type="ECO:0000313" key="2">
    <source>
        <dbReference type="EMBL" id="GAA3773126.1"/>
    </source>
</evidence>
<reference evidence="3" key="1">
    <citation type="journal article" date="2019" name="Int. J. Syst. Evol. Microbiol.">
        <title>The Global Catalogue of Microorganisms (GCM) 10K type strain sequencing project: providing services to taxonomists for standard genome sequencing and annotation.</title>
        <authorList>
            <consortium name="The Broad Institute Genomics Platform"/>
            <consortium name="The Broad Institute Genome Sequencing Center for Infectious Disease"/>
            <person name="Wu L."/>
            <person name="Ma J."/>
        </authorList>
    </citation>
    <scope>NUCLEOTIDE SEQUENCE [LARGE SCALE GENOMIC DNA]</scope>
    <source>
        <strain evidence="3">JCM 17337</strain>
    </source>
</reference>